<proteinExistence type="predicted"/>
<dbReference type="PANTHER" id="PTHR31704:SF49">
    <property type="entry name" value="MYB_SANT-LIKE DOMAIN-CONTAINING PROTEIN"/>
    <property type="match status" value="1"/>
</dbReference>
<dbReference type="PANTHER" id="PTHR31704">
    <property type="entry name" value="MYB/SANT-LIKE DNA-BINDING DOMAIN PROTEIN-RELATED"/>
    <property type="match status" value="1"/>
</dbReference>
<accession>A0A396JBB7</accession>
<feature type="domain" description="Myb/SANT-like" evidence="2">
    <location>
        <begin position="3"/>
        <end position="42"/>
    </location>
</feature>
<dbReference type="Pfam" id="PF12776">
    <property type="entry name" value="Myb_DNA-bind_3"/>
    <property type="match status" value="1"/>
</dbReference>
<sequence>MARYDSLRKEWKVWYNLFGKVTGLGWNFEKNTVDASDEWWEKKELENPQYAKFRDKGLPFAHQLTTLFKDVVANGEHAWAPSSGVLPNENLDNDDIDVGLDDAEGSGDSEDASIGAATGFGNINLNTSQGAVSQSSGQKRKRVIGAEQKGKKKATASTSIAEAVNVIAETCKSRNEAISNASIGEVMAEIQTMEAVTSDLEFHTMCCNLMMFKPAREMFVSLRGFEERRLIWLKFASFNPTLFMRP</sequence>
<protein>
    <submittedName>
        <fullName evidence="3">Putative Myb/SANT-like domain-containing protein</fullName>
    </submittedName>
</protein>
<name>A0A396JBB7_MEDTR</name>
<dbReference type="InterPro" id="IPR024752">
    <property type="entry name" value="Myb/SANT-like_dom"/>
</dbReference>
<reference evidence="3" key="1">
    <citation type="journal article" date="2018" name="Nat. Plants">
        <title>Whole-genome landscape of Medicago truncatula symbiotic genes.</title>
        <authorList>
            <person name="Pecrix Y."/>
            <person name="Gamas P."/>
            <person name="Carrere S."/>
        </authorList>
    </citation>
    <scope>NUCLEOTIDE SEQUENCE</scope>
    <source>
        <tissue evidence="3">Leaves</tissue>
    </source>
</reference>
<organism evidence="3">
    <name type="scientific">Medicago truncatula</name>
    <name type="common">Barrel medic</name>
    <name type="synonym">Medicago tribuloides</name>
    <dbReference type="NCBI Taxonomy" id="3880"/>
    <lineage>
        <taxon>Eukaryota</taxon>
        <taxon>Viridiplantae</taxon>
        <taxon>Streptophyta</taxon>
        <taxon>Embryophyta</taxon>
        <taxon>Tracheophyta</taxon>
        <taxon>Spermatophyta</taxon>
        <taxon>Magnoliopsida</taxon>
        <taxon>eudicotyledons</taxon>
        <taxon>Gunneridae</taxon>
        <taxon>Pentapetalae</taxon>
        <taxon>rosids</taxon>
        <taxon>fabids</taxon>
        <taxon>Fabales</taxon>
        <taxon>Fabaceae</taxon>
        <taxon>Papilionoideae</taxon>
        <taxon>50 kb inversion clade</taxon>
        <taxon>NPAAA clade</taxon>
        <taxon>Hologalegina</taxon>
        <taxon>IRL clade</taxon>
        <taxon>Trifolieae</taxon>
        <taxon>Medicago</taxon>
    </lineage>
</organism>
<comment type="caution">
    <text evidence="3">The sequence shown here is derived from an EMBL/GenBank/DDBJ whole genome shotgun (WGS) entry which is preliminary data.</text>
</comment>
<dbReference type="Proteomes" id="UP000265566">
    <property type="component" value="Chromosome 2"/>
</dbReference>
<evidence type="ECO:0000256" key="1">
    <source>
        <dbReference type="SAM" id="MobiDB-lite"/>
    </source>
</evidence>
<evidence type="ECO:0000313" key="3">
    <source>
        <dbReference type="EMBL" id="RHN75450.1"/>
    </source>
</evidence>
<dbReference type="EMBL" id="PSQE01000002">
    <property type="protein sequence ID" value="RHN75450.1"/>
    <property type="molecule type" value="Genomic_DNA"/>
</dbReference>
<dbReference type="AlphaFoldDB" id="A0A396JBB7"/>
<dbReference type="Gramene" id="rna11661">
    <property type="protein sequence ID" value="RHN75450.1"/>
    <property type="gene ID" value="gene11661"/>
</dbReference>
<gene>
    <name evidence="3" type="ORF">MtrunA17_Chr2g0321391</name>
</gene>
<feature type="region of interest" description="Disordered" evidence="1">
    <location>
        <begin position="129"/>
        <end position="150"/>
    </location>
</feature>
<evidence type="ECO:0000259" key="2">
    <source>
        <dbReference type="Pfam" id="PF12776"/>
    </source>
</evidence>